<dbReference type="Gene3D" id="1.20.900.10">
    <property type="entry name" value="Dbl homology (DH) domain"/>
    <property type="match status" value="2"/>
</dbReference>
<dbReference type="OrthoDB" id="2272012at2759"/>
<evidence type="ECO:0000259" key="6">
    <source>
        <dbReference type="PROSITE" id="PS50219"/>
    </source>
</evidence>
<feature type="domain" description="DH" evidence="5">
    <location>
        <begin position="837"/>
        <end position="1028"/>
    </location>
</feature>
<keyword evidence="2" id="KW-0344">Guanine-nucleotide releasing factor</keyword>
<dbReference type="PANTHER" id="PTHR46572">
    <property type="entry name" value="RHO1 GDP-GTP EXCHANGE PROTEIN 1-RELATED"/>
    <property type="match status" value="1"/>
</dbReference>
<dbReference type="InterPro" id="IPR001180">
    <property type="entry name" value="CNH_dom"/>
</dbReference>
<dbReference type="InterPro" id="IPR000219">
    <property type="entry name" value="DH_dom"/>
</dbReference>
<feature type="compositionally biased region" description="Polar residues" evidence="3">
    <location>
        <begin position="248"/>
        <end position="275"/>
    </location>
</feature>
<feature type="domain" description="DH" evidence="5">
    <location>
        <begin position="609"/>
        <end position="796"/>
    </location>
</feature>
<evidence type="ECO:0000259" key="5">
    <source>
        <dbReference type="PROSITE" id="PS50010"/>
    </source>
</evidence>
<keyword evidence="8" id="KW-1185">Reference proteome</keyword>
<dbReference type="CDD" id="cd00160">
    <property type="entry name" value="RhoGEF"/>
    <property type="match status" value="2"/>
</dbReference>
<dbReference type="Proteomes" id="UP000076154">
    <property type="component" value="Unassembled WGS sequence"/>
</dbReference>
<dbReference type="SMART" id="SM00233">
    <property type="entry name" value="PH"/>
    <property type="match status" value="1"/>
</dbReference>
<dbReference type="SMART" id="SM00325">
    <property type="entry name" value="RhoGEF"/>
    <property type="match status" value="2"/>
</dbReference>
<dbReference type="InterPro" id="IPR001849">
    <property type="entry name" value="PH_domain"/>
</dbReference>
<feature type="domain" description="PH" evidence="4">
    <location>
        <begin position="1063"/>
        <end position="1205"/>
    </location>
</feature>
<dbReference type="CDD" id="cd04435">
    <property type="entry name" value="DEP_fRom2"/>
    <property type="match status" value="1"/>
</dbReference>
<feature type="compositionally biased region" description="Low complexity" evidence="3">
    <location>
        <begin position="102"/>
        <end position="111"/>
    </location>
</feature>
<feature type="compositionally biased region" description="Basic and acidic residues" evidence="3">
    <location>
        <begin position="236"/>
        <end position="246"/>
    </location>
</feature>
<dbReference type="PANTHER" id="PTHR46572:SF1">
    <property type="entry name" value="RHO1 GUANINE NUCLEOTIDE EXCHANGE FACTOR TUS1"/>
    <property type="match status" value="1"/>
</dbReference>
<comment type="caution">
    <text evidence="7">The sequence shown here is derived from an EMBL/GenBank/DDBJ whole genome shotgun (WGS) entry which is preliminary data.</text>
</comment>
<dbReference type="InterPro" id="IPR041675">
    <property type="entry name" value="PH_5"/>
</dbReference>
<reference evidence="7" key="1">
    <citation type="submission" date="2018-04" db="EMBL/GenBank/DDBJ databases">
        <title>Whole genome sequencing of Hypsizygus marmoreus.</title>
        <authorList>
            <person name="Choi I.-G."/>
            <person name="Min B."/>
            <person name="Kim J.-G."/>
            <person name="Kim S."/>
            <person name="Oh Y.-L."/>
            <person name="Kong W.-S."/>
            <person name="Park H."/>
            <person name="Jeong J."/>
            <person name="Song E.-S."/>
        </authorList>
    </citation>
    <scope>NUCLEOTIDE SEQUENCE [LARGE SCALE GENOMIC DNA]</scope>
    <source>
        <strain evidence="7">51987-8</strain>
    </source>
</reference>
<dbReference type="SUPFAM" id="SSF48065">
    <property type="entry name" value="DBL homology domain (DH-domain)"/>
    <property type="match status" value="2"/>
</dbReference>
<dbReference type="SUPFAM" id="SSF50729">
    <property type="entry name" value="PH domain-like"/>
    <property type="match status" value="1"/>
</dbReference>
<protein>
    <submittedName>
        <fullName evidence="7">Rho1 guanine nucleotide exchange factor 1</fullName>
    </submittedName>
</protein>
<dbReference type="InterPro" id="IPR035899">
    <property type="entry name" value="DBL_dom_sf"/>
</dbReference>
<feature type="compositionally biased region" description="Polar residues" evidence="3">
    <location>
        <begin position="1639"/>
        <end position="1648"/>
    </location>
</feature>
<feature type="region of interest" description="Disordered" evidence="3">
    <location>
        <begin position="364"/>
        <end position="386"/>
    </location>
</feature>
<dbReference type="SMART" id="SM00036">
    <property type="entry name" value="CNH"/>
    <property type="match status" value="1"/>
</dbReference>
<feature type="compositionally biased region" description="Low complexity" evidence="3">
    <location>
        <begin position="198"/>
        <end position="225"/>
    </location>
</feature>
<feature type="region of interest" description="Disordered" evidence="3">
    <location>
        <begin position="1627"/>
        <end position="1648"/>
    </location>
</feature>
<dbReference type="Gene3D" id="2.30.29.30">
    <property type="entry name" value="Pleckstrin-homology domain (PH domain)/Phosphotyrosine-binding domain (PTB)"/>
    <property type="match status" value="1"/>
</dbReference>
<dbReference type="PROSITE" id="PS50010">
    <property type="entry name" value="DH_2"/>
    <property type="match status" value="2"/>
</dbReference>
<dbReference type="PROSITE" id="PS50219">
    <property type="entry name" value="CNH"/>
    <property type="match status" value="1"/>
</dbReference>
<keyword evidence="1" id="KW-0597">Phosphoprotein</keyword>
<evidence type="ECO:0000259" key="4">
    <source>
        <dbReference type="PROSITE" id="PS50003"/>
    </source>
</evidence>
<feature type="compositionally biased region" description="Low complexity" evidence="3">
    <location>
        <begin position="140"/>
        <end position="149"/>
    </location>
</feature>
<dbReference type="InterPro" id="IPR052233">
    <property type="entry name" value="Rho-type_GEFs"/>
</dbReference>
<dbReference type="EMBL" id="LUEZ02000101">
    <property type="protein sequence ID" value="RDB18445.1"/>
    <property type="molecule type" value="Genomic_DNA"/>
</dbReference>
<dbReference type="GO" id="GO:0005085">
    <property type="term" value="F:guanyl-nucleotide exchange factor activity"/>
    <property type="evidence" value="ECO:0007669"/>
    <property type="project" value="UniProtKB-KW"/>
</dbReference>
<evidence type="ECO:0000313" key="7">
    <source>
        <dbReference type="EMBL" id="RDB18445.1"/>
    </source>
</evidence>
<proteinExistence type="predicted"/>
<dbReference type="GO" id="GO:0035556">
    <property type="term" value="P:intracellular signal transduction"/>
    <property type="evidence" value="ECO:0007669"/>
    <property type="project" value="InterPro"/>
</dbReference>
<dbReference type="STRING" id="39966.A0A369JDE1"/>
<name>A0A369JDE1_HYPMA</name>
<dbReference type="InterPro" id="IPR011993">
    <property type="entry name" value="PH-like_dom_sf"/>
</dbReference>
<accession>A0A369JDE1</accession>
<gene>
    <name evidence="7" type="primary">rgf1_3</name>
    <name evidence="7" type="ORF">Hypma_000191</name>
</gene>
<dbReference type="InParanoid" id="A0A369JDE1"/>
<dbReference type="Pfam" id="PF00621">
    <property type="entry name" value="RhoGEF"/>
    <property type="match status" value="2"/>
</dbReference>
<dbReference type="SMART" id="SM00049">
    <property type="entry name" value="DEP"/>
    <property type="match status" value="1"/>
</dbReference>
<dbReference type="PROSITE" id="PS50003">
    <property type="entry name" value="PH_DOMAIN"/>
    <property type="match status" value="1"/>
</dbReference>
<evidence type="ECO:0000313" key="8">
    <source>
        <dbReference type="Proteomes" id="UP000076154"/>
    </source>
</evidence>
<dbReference type="Pfam" id="PF00780">
    <property type="entry name" value="CNH"/>
    <property type="match status" value="1"/>
</dbReference>
<sequence length="1648" mass="184441">MPDPRPHSPVDEDLQNLYNEVWAGFADETPAAHPEQELDNIYSVYGGDNDHQSRASQPSAPNGRQHYAYGSSPRTAPRSPHDPMITSPKTTSAVRRLPPTPGGSSPKSSPTNANPFSMPEPELYYEASQPSPQRMHHYSTDSYASSTTSNDLLRKATAANAGGRRLPAAPAYMNGSRPSGGRAPGLPSDPRPPPRVLSHASYDSTSSSSAGYSSPPSRESSYRPPGARPPTIPGRYEPDSDMRYVDNRSINSDWSYQKPTDPYQYNPSVSRSSSALGVPAGLHKQPSQEYLGSPVLPALSFTNTGHETSQYTGYVDPQLQRSGSATSSQVGYLTQPTSSADHYYNGEYPSSSTAQLLASNDGYYQPSAEDQKQTLYPDAGPSNLTRNPSDMLRTLADYDQNGPVDIQPEEEGEYWEDEDDEDENRFVNFSLLSHMAVQLRDKVPRGTHVKGSIPYPRAFTGKDIVSTIQSQIQRELAINHGVSTSDRRAALQVARSLQSQLFFYEVEWGSRVLQDGVEDVYMFLGDLEGGSESVPELEELPTGVVTMLTRCYSPSCGDGAPCYSYVCPRKGNSIIGPVSTPVEAPSESKAWTSTVDPEVLKSLPESEINRQTIIHTVISKEEQYVQDLDIVESDFIKPLRMANPPVIQSNVEEFIDEVFGNILDLRECNRRLLEVMYVRQREQAPIIQRIGDIFLDAATEFRLAYPIYIGHHPIAEKRMKDEVDNNPEFRLFLEQCSRQSSRQGESLRLDLKHFLNRPAEHLQKYPVLLEAIHHETAEGNPDADYLVEAIESIKKLQSVAQLRTFQSAMGRGAAGKWEWHDLVSPEIRAGLSKKEAKRQSILFELIKGEMAYVKHLENIENMYIIPLRTLEPPIIPRDRLEQFIQDVFHNFGELYEHHQKLVDKLQEIQREEHPVISTVTAALLDAALNFREAYMEYIPNYPIAAYRIDDEMANNLAFKTFVEAAVRHPDAHRLDMKSFINRPIPRLLRYELLLKGILDETPPGHEDIEAIPQVIDIIKALGKETEPGVFSAKQKVELWRYNSNLVFKPGEAIDMDLLNENRSLIHSGKLLRQPESGLEWNGWSELFVLLFDNYMVMTKPKDRDGVIRYHVNRRPIPLDLLTLVNFTDPPTQRSTGLLRNLRGERHAEGGSAVAAGASPDSANDSRSVFPLTLHHNGRTGGPYILYADSAQTRNEWKQKLEEALGLRKIVQESNKVFEVETLSADTFLVPSMMAGTPPPSWNQDNAFTGKVTCSVPFTTSNGRPLVAIGCAEGVWIGYRHDPKSMRRVLHLKMVTQCAMLEEFGIFLVLADKSLFAYHIEALVPSSPQTIHNASNQVPQKLNGTKDVHFFSVGSLHGRTLIIYMKKKGLESIFRVLEPVGDKINERVKAPIGFGSRLGFRSAKSEWFRVYRDFFLPTESFDLIFLKARIVVLCAKGFEIMDLNDFNSITIPLLEDPRVPLAKRCESCRPMGMFRSKEDEFLLCYDEFGLYVDKHGDPSRSAGTIEWEGTAERVALHSPYVLIFDSRFIEIRHIETGRLAQIIPGNDVRCIYDGRGVNSNIAAAPAKEGTESMVQEAQVHAVMNAVETIPLGGGKTSRVVAQNVVELIPTLPLYPPGSLAPPAAENAYAPRSYFSPPNSPENQRPQFWR</sequence>
<feature type="region of interest" description="Disordered" evidence="3">
    <location>
        <begin position="28"/>
        <end position="281"/>
    </location>
</feature>
<evidence type="ECO:0000256" key="1">
    <source>
        <dbReference type="ARBA" id="ARBA00022553"/>
    </source>
</evidence>
<evidence type="ECO:0000256" key="2">
    <source>
        <dbReference type="ARBA" id="ARBA00022658"/>
    </source>
</evidence>
<dbReference type="InterPro" id="IPR000591">
    <property type="entry name" value="DEP_dom"/>
</dbReference>
<evidence type="ECO:0000256" key="3">
    <source>
        <dbReference type="SAM" id="MobiDB-lite"/>
    </source>
</evidence>
<organism evidence="7 8">
    <name type="scientific">Hypsizygus marmoreus</name>
    <name type="common">White beech mushroom</name>
    <name type="synonym">Agaricus marmoreus</name>
    <dbReference type="NCBI Taxonomy" id="39966"/>
    <lineage>
        <taxon>Eukaryota</taxon>
        <taxon>Fungi</taxon>
        <taxon>Dikarya</taxon>
        <taxon>Basidiomycota</taxon>
        <taxon>Agaricomycotina</taxon>
        <taxon>Agaricomycetes</taxon>
        <taxon>Agaricomycetidae</taxon>
        <taxon>Agaricales</taxon>
        <taxon>Tricholomatineae</taxon>
        <taxon>Lyophyllaceae</taxon>
        <taxon>Hypsizygus</taxon>
    </lineage>
</organism>
<dbReference type="Pfam" id="PF15405">
    <property type="entry name" value="PH_5"/>
    <property type="match status" value="1"/>
</dbReference>
<feature type="domain" description="CNH" evidence="6">
    <location>
        <begin position="1248"/>
        <end position="1557"/>
    </location>
</feature>